<dbReference type="NCBIfam" id="TIGR03425">
    <property type="entry name" value="urea_degr_2"/>
    <property type="match status" value="1"/>
</dbReference>
<dbReference type="PANTHER" id="PTHR31527:SF0">
    <property type="entry name" value="RE64534P"/>
    <property type="match status" value="1"/>
</dbReference>
<dbReference type="RefSeq" id="WP_025346014.1">
    <property type="nucleotide sequence ID" value="NZ_CP007201.1"/>
</dbReference>
<reference evidence="2 3" key="1">
    <citation type="journal article" date="2014" name="Environ. Microbiol.">
        <title>Insights into organohalide respiration and the versatile catabolism of Sulfurospirillum multivorans gained from comparative genomics and physiological studies.</title>
        <authorList>
            <person name="Goris T."/>
            <person name="Schubert T."/>
            <person name="Gadkari J."/>
            <person name="Wubet T."/>
            <person name="Tarkka M."/>
            <person name="Buscot F."/>
            <person name="Adrian L."/>
            <person name="Diekert G."/>
        </authorList>
    </citation>
    <scope>NUCLEOTIDE SEQUENCE [LARGE SCALE GENOMIC DNA]</scope>
    <source>
        <strain evidence="3">DM 12446 / JCM 15788 / NBRC 109480</strain>
    </source>
</reference>
<dbReference type="EMBL" id="CP007201">
    <property type="protein sequence ID" value="AHJ14188.1"/>
    <property type="molecule type" value="Genomic_DNA"/>
</dbReference>
<accession>A0AA86AR40</accession>
<dbReference type="AlphaFoldDB" id="A0AA86AR40"/>
<feature type="domain" description="DUF1989" evidence="1">
    <location>
        <begin position="11"/>
        <end position="183"/>
    </location>
</feature>
<dbReference type="InterPro" id="IPR018959">
    <property type="entry name" value="DUF1989"/>
</dbReference>
<evidence type="ECO:0000313" key="3">
    <source>
        <dbReference type="Proteomes" id="UP000019322"/>
    </source>
</evidence>
<organism evidence="2 3">
    <name type="scientific">Sulfurospirillum multivorans (strain DM 12446 / JCM 15788 / NBRC 109480)</name>
    <dbReference type="NCBI Taxonomy" id="1150621"/>
    <lineage>
        <taxon>Bacteria</taxon>
        <taxon>Pseudomonadati</taxon>
        <taxon>Campylobacterota</taxon>
        <taxon>Epsilonproteobacteria</taxon>
        <taxon>Campylobacterales</taxon>
        <taxon>Sulfurospirillaceae</taxon>
        <taxon>Sulfurospirillum</taxon>
    </lineage>
</organism>
<proteinExistence type="predicted"/>
<dbReference type="KEGG" id="smul:SMUL_2952"/>
<gene>
    <name evidence="2" type="ORF">SMUL_2952</name>
</gene>
<dbReference type="PANTHER" id="PTHR31527">
    <property type="entry name" value="RE64534P"/>
    <property type="match status" value="1"/>
</dbReference>
<evidence type="ECO:0000259" key="1">
    <source>
        <dbReference type="Pfam" id="PF09347"/>
    </source>
</evidence>
<dbReference type="Pfam" id="PF09347">
    <property type="entry name" value="DUF1989"/>
    <property type="match status" value="1"/>
</dbReference>
<protein>
    <submittedName>
        <fullName evidence="2">Urea carboxylase accessory protein</fullName>
    </submittedName>
</protein>
<name>A0AA86AR40_SULMK</name>
<dbReference type="Proteomes" id="UP000019322">
    <property type="component" value="Chromosome"/>
</dbReference>
<sequence length="234" mass="26399">MIHETMVLNEVITGGGKYSKLIKRGQTIRLSALDSKASLSALFYNADNTAERYNSADTVKIQWNAFLGKGKVLFSELGHILFSITEDTTDGLIDTLAGMSNPRIVEQNFGSGSYEQIRNRYFKSDRENFLVELGKYGMGKRDIVQCLNLFRKVDVAEGSKLLLSEKRPKKGDFIELRAEMNILLILSNTPHVMEKGEYNPSDVEVTIFERSANEDVAFSEEAKRGFENNARYFA</sequence>
<dbReference type="InterPro" id="IPR017792">
    <property type="entry name" value="UAAP1"/>
</dbReference>
<evidence type="ECO:0000313" key="2">
    <source>
        <dbReference type="EMBL" id="AHJ14188.1"/>
    </source>
</evidence>